<name>A0A8T9Q5N7_9BACT</name>
<evidence type="ECO:0000313" key="3">
    <source>
        <dbReference type="Proteomes" id="UP000831796"/>
    </source>
</evidence>
<sequence length="250" mass="28315">MKFFYPLCCLTLTSWLSANQAAGQGQPRDSSLLAAATTRLTSLQMAPAEGNSNLYNGTEYVRYEKTFRSVKGHQFFQAAEELTGNIFYDGALYTNVPLQYDIRYDQLVLRFPQSPYQLKLHTEKVGYFTVNRHRFVQINGPAPATAGALVPGFYDVLYEGRTRVLAKRIKKIQETLTGGGVELAFLESNRFFLEKEGKPYPISGKGDLLTALADKKKELRQFVSAQKLSFNKDQQEASFVKLARYYDTLR</sequence>
<dbReference type="AlphaFoldDB" id="A0A8T9Q5N7"/>
<dbReference type="KEGG" id="hcu:MUN79_21865"/>
<gene>
    <name evidence="2" type="ORF">MUN79_21865</name>
</gene>
<feature type="signal peptide" evidence="1">
    <location>
        <begin position="1"/>
        <end position="21"/>
    </location>
</feature>
<proteinExistence type="predicted"/>
<evidence type="ECO:0000313" key="2">
    <source>
        <dbReference type="EMBL" id="UOQ71268.1"/>
    </source>
</evidence>
<feature type="chain" id="PRO_5035869604" description="DUF4369 domain-containing protein" evidence="1">
    <location>
        <begin position="22"/>
        <end position="250"/>
    </location>
</feature>
<keyword evidence="3" id="KW-1185">Reference proteome</keyword>
<evidence type="ECO:0000256" key="1">
    <source>
        <dbReference type="SAM" id="SignalP"/>
    </source>
</evidence>
<accession>A0A8T9Q5N7</accession>
<dbReference type="EMBL" id="CP095046">
    <property type="protein sequence ID" value="UOQ71268.1"/>
    <property type="molecule type" value="Genomic_DNA"/>
</dbReference>
<dbReference type="Proteomes" id="UP000831796">
    <property type="component" value="Chromosome"/>
</dbReference>
<evidence type="ECO:0008006" key="4">
    <source>
        <dbReference type="Google" id="ProtNLM"/>
    </source>
</evidence>
<dbReference type="RefSeq" id="WP_244674676.1">
    <property type="nucleotide sequence ID" value="NZ_CP095046.1"/>
</dbReference>
<reference evidence="2" key="1">
    <citation type="submission" date="2022-04" db="EMBL/GenBank/DDBJ databases">
        <title>Hymenobacter sp. isolated from the air.</title>
        <authorList>
            <person name="Won M."/>
            <person name="Lee C.-M."/>
            <person name="Woen H.-Y."/>
            <person name="Kwon S.-W."/>
        </authorList>
    </citation>
    <scope>NUCLEOTIDE SEQUENCE</scope>
    <source>
        <strain evidence="2">5116S-3</strain>
    </source>
</reference>
<organism evidence="2 3">
    <name type="scientific">Hymenobacter cellulosilyticus</name>
    <dbReference type="NCBI Taxonomy" id="2932248"/>
    <lineage>
        <taxon>Bacteria</taxon>
        <taxon>Pseudomonadati</taxon>
        <taxon>Bacteroidota</taxon>
        <taxon>Cytophagia</taxon>
        <taxon>Cytophagales</taxon>
        <taxon>Hymenobacteraceae</taxon>
        <taxon>Hymenobacter</taxon>
    </lineage>
</organism>
<protein>
    <recommendedName>
        <fullName evidence="4">DUF4369 domain-containing protein</fullName>
    </recommendedName>
</protein>
<keyword evidence="1" id="KW-0732">Signal</keyword>